<evidence type="ECO:0000256" key="1">
    <source>
        <dbReference type="SAM" id="Phobius"/>
    </source>
</evidence>
<accession>A0A7W9FTP1</accession>
<dbReference type="EMBL" id="JACHLJ010000001">
    <property type="protein sequence ID" value="MBB5771286.1"/>
    <property type="molecule type" value="Genomic_DNA"/>
</dbReference>
<dbReference type="RefSeq" id="WP_184278778.1">
    <property type="nucleotide sequence ID" value="NZ_JACHLJ010000001.1"/>
</dbReference>
<keyword evidence="1" id="KW-0472">Membrane</keyword>
<reference evidence="2 3" key="1">
    <citation type="submission" date="2020-08" db="EMBL/GenBank/DDBJ databases">
        <title>Functional genomics of gut bacteria from endangered species of beetles.</title>
        <authorList>
            <person name="Carlos-Shanley C."/>
        </authorList>
    </citation>
    <scope>NUCLEOTIDE SEQUENCE [LARGE SCALE GENOMIC DNA]</scope>
    <source>
        <strain evidence="2 3">S00192</strain>
    </source>
</reference>
<keyword evidence="1" id="KW-0812">Transmembrane</keyword>
<dbReference type="Proteomes" id="UP000556201">
    <property type="component" value="Unassembled WGS sequence"/>
</dbReference>
<comment type="caution">
    <text evidence="2">The sequence shown here is derived from an EMBL/GenBank/DDBJ whole genome shotgun (WGS) entry which is preliminary data.</text>
</comment>
<evidence type="ECO:0000313" key="3">
    <source>
        <dbReference type="Proteomes" id="UP000556201"/>
    </source>
</evidence>
<gene>
    <name evidence="2" type="ORF">HNP47_001255</name>
</gene>
<feature type="transmembrane region" description="Helical" evidence="1">
    <location>
        <begin position="49"/>
        <end position="66"/>
    </location>
</feature>
<protein>
    <submittedName>
        <fullName evidence="2">Uncharacterized protein</fullName>
    </submittedName>
</protein>
<sequence>MNAAQAALGIAGWLSMATGMISSMGAHLAADHRRRNGLVPRKTPDFYDFSKNVFYFGIGPSFRTIFSDAHRHYNSRFITRCVKVSRVAFVLAAAFLAAFVICLVVW</sequence>
<keyword evidence="1" id="KW-1133">Transmembrane helix</keyword>
<organism evidence="2 3">
    <name type="scientific">Brevundimonas vesicularis</name>
    <name type="common">Pseudomonas vesicularis</name>
    <dbReference type="NCBI Taxonomy" id="41276"/>
    <lineage>
        <taxon>Bacteria</taxon>
        <taxon>Pseudomonadati</taxon>
        <taxon>Pseudomonadota</taxon>
        <taxon>Alphaproteobacteria</taxon>
        <taxon>Caulobacterales</taxon>
        <taxon>Caulobacteraceae</taxon>
        <taxon>Brevundimonas</taxon>
    </lineage>
</organism>
<dbReference type="AlphaFoldDB" id="A0A7W9FTP1"/>
<proteinExistence type="predicted"/>
<name>A0A7W9FTP1_BREVE</name>
<evidence type="ECO:0000313" key="2">
    <source>
        <dbReference type="EMBL" id="MBB5771286.1"/>
    </source>
</evidence>
<feature type="transmembrane region" description="Helical" evidence="1">
    <location>
        <begin position="87"/>
        <end position="105"/>
    </location>
</feature>